<dbReference type="RefSeq" id="WP_195384310.1">
    <property type="nucleotide sequence ID" value="NZ_JADMVZ010000030.1"/>
</dbReference>
<dbReference type="InterPro" id="IPR011527">
    <property type="entry name" value="ABC1_TM_dom"/>
</dbReference>
<feature type="transmembrane region" description="Helical" evidence="9">
    <location>
        <begin position="130"/>
        <end position="153"/>
    </location>
</feature>
<dbReference type="PROSITE" id="PS50929">
    <property type="entry name" value="ABC_TM1F"/>
    <property type="match status" value="1"/>
</dbReference>
<dbReference type="PANTHER" id="PTHR43394:SF1">
    <property type="entry name" value="ATP-BINDING CASSETTE SUB-FAMILY B MEMBER 10, MITOCHONDRIAL"/>
    <property type="match status" value="1"/>
</dbReference>
<dbReference type="InterPro" id="IPR003593">
    <property type="entry name" value="AAA+_ATPase"/>
</dbReference>
<feature type="transmembrane region" description="Helical" evidence="9">
    <location>
        <begin position="56"/>
        <end position="77"/>
    </location>
</feature>
<evidence type="ECO:0000259" key="11">
    <source>
        <dbReference type="PROSITE" id="PS50929"/>
    </source>
</evidence>
<feature type="transmembrane region" description="Helical" evidence="9">
    <location>
        <begin position="247"/>
        <end position="267"/>
    </location>
</feature>
<dbReference type="SMART" id="SM00382">
    <property type="entry name" value="AAA"/>
    <property type="match status" value="1"/>
</dbReference>
<evidence type="ECO:0000256" key="6">
    <source>
        <dbReference type="ARBA" id="ARBA00022840"/>
    </source>
</evidence>
<dbReference type="PROSITE" id="PS50893">
    <property type="entry name" value="ABC_TRANSPORTER_2"/>
    <property type="match status" value="1"/>
</dbReference>
<dbReference type="GO" id="GO:0005886">
    <property type="term" value="C:plasma membrane"/>
    <property type="evidence" value="ECO:0007669"/>
    <property type="project" value="UniProtKB-SubCell"/>
</dbReference>
<dbReference type="Proteomes" id="UP001211173">
    <property type="component" value="Unassembled WGS sequence"/>
</dbReference>
<reference evidence="12" key="1">
    <citation type="submission" date="2023-01" db="EMBL/GenBank/DDBJ databases">
        <title>Human gut microbiome strain richness.</title>
        <authorList>
            <person name="Chen-Liaw A."/>
        </authorList>
    </citation>
    <scope>NUCLEOTIDE SEQUENCE</scope>
    <source>
        <strain evidence="12">1001287st1_F4_1001285I_161205</strain>
    </source>
</reference>
<feature type="transmembrane region" description="Helical" evidence="9">
    <location>
        <begin position="159"/>
        <end position="177"/>
    </location>
</feature>
<dbReference type="InterPro" id="IPR027417">
    <property type="entry name" value="P-loop_NTPase"/>
</dbReference>
<keyword evidence="8 9" id="KW-0472">Membrane</keyword>
<dbReference type="Gene3D" id="3.40.50.300">
    <property type="entry name" value="P-loop containing nucleotide triphosphate hydrolases"/>
    <property type="match status" value="1"/>
</dbReference>
<evidence type="ECO:0000256" key="4">
    <source>
        <dbReference type="ARBA" id="ARBA00022692"/>
    </source>
</evidence>
<dbReference type="AlphaFoldDB" id="A0AAW6CHC3"/>
<dbReference type="GO" id="GO:0016887">
    <property type="term" value="F:ATP hydrolysis activity"/>
    <property type="evidence" value="ECO:0007669"/>
    <property type="project" value="InterPro"/>
</dbReference>
<evidence type="ECO:0000256" key="8">
    <source>
        <dbReference type="ARBA" id="ARBA00023136"/>
    </source>
</evidence>
<evidence type="ECO:0000256" key="7">
    <source>
        <dbReference type="ARBA" id="ARBA00022989"/>
    </source>
</evidence>
<dbReference type="SUPFAM" id="SSF52540">
    <property type="entry name" value="P-loop containing nucleoside triphosphate hydrolases"/>
    <property type="match status" value="1"/>
</dbReference>
<name>A0AAW6CHC3_FLAPL</name>
<dbReference type="EMBL" id="JAQLWV010000033">
    <property type="protein sequence ID" value="MDB7934953.1"/>
    <property type="molecule type" value="Genomic_DNA"/>
</dbReference>
<evidence type="ECO:0000256" key="2">
    <source>
        <dbReference type="ARBA" id="ARBA00022448"/>
    </source>
</evidence>
<evidence type="ECO:0000256" key="3">
    <source>
        <dbReference type="ARBA" id="ARBA00022475"/>
    </source>
</evidence>
<keyword evidence="7 9" id="KW-1133">Transmembrane helix</keyword>
<dbReference type="Gene3D" id="1.20.1560.10">
    <property type="entry name" value="ABC transporter type 1, transmembrane domain"/>
    <property type="match status" value="1"/>
</dbReference>
<proteinExistence type="predicted"/>
<dbReference type="FunFam" id="3.40.50.300:FF:000221">
    <property type="entry name" value="Multidrug ABC transporter ATP-binding protein"/>
    <property type="match status" value="1"/>
</dbReference>
<keyword evidence="5" id="KW-0547">Nucleotide-binding</keyword>
<keyword evidence="6 12" id="KW-0067">ATP-binding</keyword>
<dbReference type="PROSITE" id="PS00211">
    <property type="entry name" value="ABC_TRANSPORTER_1"/>
    <property type="match status" value="1"/>
</dbReference>
<feature type="domain" description="ABC transmembrane type-1" evidence="11">
    <location>
        <begin position="20"/>
        <end position="300"/>
    </location>
</feature>
<dbReference type="GO" id="GO:0005524">
    <property type="term" value="F:ATP binding"/>
    <property type="evidence" value="ECO:0007669"/>
    <property type="project" value="UniProtKB-KW"/>
</dbReference>
<comment type="caution">
    <text evidence="12">The sequence shown here is derived from an EMBL/GenBank/DDBJ whole genome shotgun (WGS) entry which is preliminary data.</text>
</comment>
<dbReference type="GO" id="GO:0015421">
    <property type="term" value="F:ABC-type oligopeptide transporter activity"/>
    <property type="evidence" value="ECO:0007669"/>
    <property type="project" value="TreeGrafter"/>
</dbReference>
<protein>
    <submittedName>
        <fullName evidence="12">ABC transporter ATP-binding protein</fullName>
    </submittedName>
</protein>
<dbReference type="Pfam" id="PF00005">
    <property type="entry name" value="ABC_tran"/>
    <property type="match status" value="1"/>
</dbReference>
<feature type="domain" description="ABC transporter" evidence="10">
    <location>
        <begin position="333"/>
        <end position="566"/>
    </location>
</feature>
<evidence type="ECO:0000256" key="5">
    <source>
        <dbReference type="ARBA" id="ARBA00022741"/>
    </source>
</evidence>
<sequence length="576" mass="63657">MYKLVKKVLRIAGDLKPRILLGFVFGFLEALFNILPLIAIFYAFESCRDGLNGGELTVVIILLLAGLAGRVVFRYLVARFQSGTGFEMTAKERLRLGGILKNAPMSFFDTHNLGDLSACLTTDLSFIEMYVMFILDKVVNGFLMTAVTGIFLFVFDWQIALAAAAVLAPSVVMFVVLQKSGKTLGSLRQNTQAELGAAVLEYAQGIMTAKAYGMKGRRAGRIKDAFHNSNEHSYCVERGFVRGVSAFQVLVHLAGCAMVLVVSFAALFGKLEISSYFMLLVASMTMFSGFEQSVSKIPMLRIMEASLDRLERIVNLPQEELQKEVPPPERFDISFEGVSFSYGKGEVLKNLSFYIPEHSTAALVGRSGSGKSTVMKLIPRFYDCGRGSVRIGNVDIRDMPRSQVFSYISMVFQNVYLFEDTIANNIRLGKPEASMEDVIEAARKAHCYDFIMKTEKGFDTMVGEGGHTLSGGQKQRISIARAILKDAPIILLDEATSSVDPENEHLIQQAINQLVKNKTVVVIAHNLSAIRTVDKVLVLDEGQLLEEGDPSSLLQKKGLYSKLWGMSEKVSRWNAT</sequence>
<dbReference type="InterPro" id="IPR036640">
    <property type="entry name" value="ABC1_TM_sf"/>
</dbReference>
<dbReference type="PANTHER" id="PTHR43394">
    <property type="entry name" value="ATP-DEPENDENT PERMEASE MDL1, MITOCHONDRIAL"/>
    <property type="match status" value="1"/>
</dbReference>
<dbReference type="InterPro" id="IPR017871">
    <property type="entry name" value="ABC_transporter-like_CS"/>
</dbReference>
<dbReference type="InterPro" id="IPR039421">
    <property type="entry name" value="Type_1_exporter"/>
</dbReference>
<evidence type="ECO:0000259" key="10">
    <source>
        <dbReference type="PROSITE" id="PS50893"/>
    </source>
</evidence>
<dbReference type="SUPFAM" id="SSF90123">
    <property type="entry name" value="ABC transporter transmembrane region"/>
    <property type="match status" value="1"/>
</dbReference>
<accession>A0AAW6CHC3</accession>
<dbReference type="Pfam" id="PF00664">
    <property type="entry name" value="ABC_membrane"/>
    <property type="match status" value="1"/>
</dbReference>
<keyword evidence="4 9" id="KW-0812">Transmembrane</keyword>
<evidence type="ECO:0000313" key="12">
    <source>
        <dbReference type="EMBL" id="MDB7934953.1"/>
    </source>
</evidence>
<gene>
    <name evidence="12" type="ORF">PNE06_17860</name>
</gene>
<evidence type="ECO:0000313" key="13">
    <source>
        <dbReference type="Proteomes" id="UP001211173"/>
    </source>
</evidence>
<feature type="transmembrane region" description="Helical" evidence="9">
    <location>
        <begin position="20"/>
        <end position="44"/>
    </location>
</feature>
<evidence type="ECO:0000256" key="9">
    <source>
        <dbReference type="SAM" id="Phobius"/>
    </source>
</evidence>
<evidence type="ECO:0000256" key="1">
    <source>
        <dbReference type="ARBA" id="ARBA00004651"/>
    </source>
</evidence>
<comment type="subcellular location">
    <subcellularLocation>
        <location evidence="1">Cell membrane</location>
        <topology evidence="1">Multi-pass membrane protein</topology>
    </subcellularLocation>
</comment>
<keyword evidence="3" id="KW-1003">Cell membrane</keyword>
<dbReference type="InterPro" id="IPR003439">
    <property type="entry name" value="ABC_transporter-like_ATP-bd"/>
</dbReference>
<organism evidence="12 13">
    <name type="scientific">Flavonifractor plautii</name>
    <name type="common">Fusobacterium plautii</name>
    <dbReference type="NCBI Taxonomy" id="292800"/>
    <lineage>
        <taxon>Bacteria</taxon>
        <taxon>Bacillati</taxon>
        <taxon>Bacillota</taxon>
        <taxon>Clostridia</taxon>
        <taxon>Eubacteriales</taxon>
        <taxon>Oscillospiraceae</taxon>
        <taxon>Flavonifractor</taxon>
    </lineage>
</organism>
<keyword evidence="2" id="KW-0813">Transport</keyword>